<dbReference type="InterPro" id="IPR025736">
    <property type="entry name" value="PucR_C-HTH_dom"/>
</dbReference>
<dbReference type="Gene3D" id="1.10.10.2840">
    <property type="entry name" value="PucR C-terminal helix-turn-helix domain"/>
    <property type="match status" value="1"/>
</dbReference>
<sequence>MDQYKSPIAFLYSYQNSGLEIFENLKINKIKKYDQENSADYMNTLRAYLLCNRDYNKMAEKLHIHRNTVFYRMNRIAELFDLDLSDCRVIAGLYLSLFIE</sequence>
<comment type="caution">
    <text evidence="2">The sequence shown here is derived from an EMBL/GenBank/DDBJ whole genome shotgun (WGS) entry which is preliminary data.</text>
</comment>
<organism evidence="2">
    <name type="scientific">bioreactor metagenome</name>
    <dbReference type="NCBI Taxonomy" id="1076179"/>
    <lineage>
        <taxon>unclassified sequences</taxon>
        <taxon>metagenomes</taxon>
        <taxon>ecological metagenomes</taxon>
    </lineage>
</organism>
<dbReference type="AlphaFoldDB" id="A0A645H7Y2"/>
<dbReference type="PANTHER" id="PTHR33744">
    <property type="entry name" value="CARBOHYDRATE DIACID REGULATOR"/>
    <property type="match status" value="1"/>
</dbReference>
<reference evidence="2" key="1">
    <citation type="submission" date="2019-08" db="EMBL/GenBank/DDBJ databases">
        <authorList>
            <person name="Kucharzyk K."/>
            <person name="Murdoch R.W."/>
            <person name="Higgins S."/>
            <person name="Loffler F."/>
        </authorList>
    </citation>
    <scope>NUCLEOTIDE SEQUENCE</scope>
</reference>
<feature type="domain" description="PucR C-terminal helix-turn-helix" evidence="1">
    <location>
        <begin position="42"/>
        <end position="97"/>
    </location>
</feature>
<dbReference type="InterPro" id="IPR042070">
    <property type="entry name" value="PucR_C-HTH_sf"/>
</dbReference>
<dbReference type="PANTHER" id="PTHR33744:SF1">
    <property type="entry name" value="DNA-BINDING TRANSCRIPTIONAL ACTIVATOR ADER"/>
    <property type="match status" value="1"/>
</dbReference>
<dbReference type="InterPro" id="IPR051448">
    <property type="entry name" value="CdaR-like_regulators"/>
</dbReference>
<dbReference type="Pfam" id="PF13556">
    <property type="entry name" value="HTH_30"/>
    <property type="match status" value="1"/>
</dbReference>
<dbReference type="EMBL" id="VSSQ01088482">
    <property type="protein sequence ID" value="MPN35095.1"/>
    <property type="molecule type" value="Genomic_DNA"/>
</dbReference>
<protein>
    <recommendedName>
        <fullName evidence="1">PucR C-terminal helix-turn-helix domain-containing protein</fullName>
    </recommendedName>
</protein>
<proteinExistence type="predicted"/>
<gene>
    <name evidence="2" type="ORF">SDC9_182590</name>
</gene>
<name>A0A645H7Y2_9ZZZZ</name>
<evidence type="ECO:0000313" key="2">
    <source>
        <dbReference type="EMBL" id="MPN35095.1"/>
    </source>
</evidence>
<evidence type="ECO:0000259" key="1">
    <source>
        <dbReference type="Pfam" id="PF13556"/>
    </source>
</evidence>
<accession>A0A645H7Y2</accession>